<evidence type="ECO:0000313" key="4">
    <source>
        <dbReference type="Proteomes" id="UP000190341"/>
    </source>
</evidence>
<dbReference type="InterPro" id="IPR010744">
    <property type="entry name" value="Phage_CI_N"/>
</dbReference>
<gene>
    <name evidence="3" type="ORF">SAMN06296058_0710</name>
</gene>
<accession>A0A1T5JD42</accession>
<evidence type="ECO:0000313" key="3">
    <source>
        <dbReference type="EMBL" id="SKC49319.1"/>
    </source>
</evidence>
<dbReference type="GO" id="GO:0003677">
    <property type="term" value="F:DNA binding"/>
    <property type="evidence" value="ECO:0007669"/>
    <property type="project" value="InterPro"/>
</dbReference>
<sequence>MELSGARLTTDRRGAENVRAKVVPGDYPAGGLLDGDAVLGGRLGLEPAGDRLGLLAANSSQSRLGGRGQVVDRSEEGLVHGRSKHSVDTEVNTKFIDADRRRPDDQHMVDKNAFQQRFDAMLAHAGMTTLAAFADQLQVSRQVVNNWYNRDGRIAAKNRLAVQAATGVSVDWVNDGIGEMQLRSSTSQSVGLDIEKLQTSIGYVIDVFLYTQTPITSRGVARLSAGVYDLLISDEPVNVIELGERLKKQVQGEKNVGQVEAGSTDSDDHGGTKRRAAAG</sequence>
<keyword evidence="4" id="KW-1185">Reference proteome</keyword>
<protein>
    <submittedName>
        <fullName evidence="3">Bacteriophage CI repressor helix-turn-helix domain-containing protein</fullName>
    </submittedName>
</protein>
<dbReference type="Pfam" id="PF07022">
    <property type="entry name" value="Phage_CI_repr"/>
    <property type="match status" value="1"/>
</dbReference>
<feature type="region of interest" description="Disordered" evidence="1">
    <location>
        <begin position="250"/>
        <end position="279"/>
    </location>
</feature>
<evidence type="ECO:0000259" key="2">
    <source>
        <dbReference type="Pfam" id="PF07022"/>
    </source>
</evidence>
<dbReference type="Gene3D" id="1.10.260.40">
    <property type="entry name" value="lambda repressor-like DNA-binding domains"/>
    <property type="match status" value="1"/>
</dbReference>
<dbReference type="InterPro" id="IPR010982">
    <property type="entry name" value="Lambda_DNA-bd_dom_sf"/>
</dbReference>
<reference evidence="3 4" key="1">
    <citation type="submission" date="2017-02" db="EMBL/GenBank/DDBJ databases">
        <authorList>
            <person name="Peterson S.W."/>
        </authorList>
    </citation>
    <scope>NUCLEOTIDE SEQUENCE [LARGE SCALE GENOMIC DNA]</scope>
    <source>
        <strain evidence="3 4">P15</strain>
    </source>
</reference>
<evidence type="ECO:0000256" key="1">
    <source>
        <dbReference type="SAM" id="MobiDB-lite"/>
    </source>
</evidence>
<name>A0A1T5JD42_9GAMM</name>
<dbReference type="Proteomes" id="UP000190341">
    <property type="component" value="Unassembled WGS sequence"/>
</dbReference>
<dbReference type="GO" id="GO:0045892">
    <property type="term" value="P:negative regulation of DNA-templated transcription"/>
    <property type="evidence" value="ECO:0007669"/>
    <property type="project" value="InterPro"/>
</dbReference>
<proteinExistence type="predicted"/>
<dbReference type="AlphaFoldDB" id="A0A1T5JD42"/>
<feature type="domain" description="Bacteriophage CI repressor N-terminal" evidence="2">
    <location>
        <begin position="127"/>
        <end position="181"/>
    </location>
</feature>
<organism evidence="3 4">
    <name type="scientific">Pseudoxanthomonas indica</name>
    <dbReference type="NCBI Taxonomy" id="428993"/>
    <lineage>
        <taxon>Bacteria</taxon>
        <taxon>Pseudomonadati</taxon>
        <taxon>Pseudomonadota</taxon>
        <taxon>Gammaproteobacteria</taxon>
        <taxon>Lysobacterales</taxon>
        <taxon>Lysobacteraceae</taxon>
        <taxon>Pseudoxanthomonas</taxon>
    </lineage>
</organism>
<dbReference type="STRING" id="428993.SAMN06296058_0710"/>
<dbReference type="EMBL" id="FUZV01000001">
    <property type="protein sequence ID" value="SKC49319.1"/>
    <property type="molecule type" value="Genomic_DNA"/>
</dbReference>